<accession>A0A452Y0B2</accession>
<reference evidence="2" key="4">
    <citation type="submission" date="2019-03" db="UniProtKB">
        <authorList>
            <consortium name="EnsemblPlants"/>
        </authorList>
    </citation>
    <scope>IDENTIFICATION</scope>
</reference>
<keyword evidence="3" id="KW-1185">Reference proteome</keyword>
<evidence type="ECO:0000313" key="3">
    <source>
        <dbReference type="Proteomes" id="UP000015105"/>
    </source>
</evidence>
<feature type="signal peptide" evidence="1">
    <location>
        <begin position="1"/>
        <end position="36"/>
    </location>
</feature>
<dbReference type="EnsemblPlants" id="AET1Gv20242800.14">
    <property type="protein sequence ID" value="AET1Gv20242800.14"/>
    <property type="gene ID" value="AET1Gv20242800"/>
</dbReference>
<dbReference type="InterPro" id="IPR032675">
    <property type="entry name" value="LRR_dom_sf"/>
</dbReference>
<keyword evidence="1" id="KW-0732">Signal</keyword>
<sequence>MLGIRPKLPPSCLGVARAHLLLQVTLTNLMSHACACAGSLPVLVPPCTTSGQLTALQVRGTPKFFADWDPARELQGEQLLPFPKLQELETDEVAGVLTAPICRLLSSSLTKLSFEHNKEVECFTKEQEEALSLLRSLQDLQFQWCPKLRRLPAGLNKLTNLKKLLIWRPGAILSLPKNGLPGSLQELVVDDCIKLRCLPAGLHKLTNLKRLQIRLCPAIRSLPENGLPDSLQELDVRCLLNKKLTQE</sequence>
<feature type="chain" id="PRO_5019198071" evidence="1">
    <location>
        <begin position="37"/>
        <end position="247"/>
    </location>
</feature>
<dbReference type="AlphaFoldDB" id="A0A452Y0B2"/>
<evidence type="ECO:0000256" key="1">
    <source>
        <dbReference type="SAM" id="SignalP"/>
    </source>
</evidence>
<reference evidence="3" key="2">
    <citation type="journal article" date="2017" name="Nat. Plants">
        <title>The Aegilops tauschii genome reveals multiple impacts of transposons.</title>
        <authorList>
            <person name="Zhao G."/>
            <person name="Zou C."/>
            <person name="Li K."/>
            <person name="Wang K."/>
            <person name="Li T."/>
            <person name="Gao L."/>
            <person name="Zhang X."/>
            <person name="Wang H."/>
            <person name="Yang Z."/>
            <person name="Liu X."/>
            <person name="Jiang W."/>
            <person name="Mao L."/>
            <person name="Kong X."/>
            <person name="Jiao Y."/>
            <person name="Jia J."/>
        </authorList>
    </citation>
    <scope>NUCLEOTIDE SEQUENCE [LARGE SCALE GENOMIC DNA]</scope>
    <source>
        <strain evidence="3">cv. AL8/78</strain>
    </source>
</reference>
<dbReference type="PANTHER" id="PTHR36766">
    <property type="entry name" value="PLANT BROAD-SPECTRUM MILDEW RESISTANCE PROTEIN RPW8"/>
    <property type="match status" value="1"/>
</dbReference>
<name>A0A452Y0B2_AEGTS</name>
<reference evidence="2" key="5">
    <citation type="journal article" date="2021" name="G3 (Bethesda)">
        <title>Aegilops tauschii genome assembly Aet v5.0 features greater sequence contiguity and improved annotation.</title>
        <authorList>
            <person name="Wang L."/>
            <person name="Zhu T."/>
            <person name="Rodriguez J.C."/>
            <person name="Deal K.R."/>
            <person name="Dubcovsky J."/>
            <person name="McGuire P.E."/>
            <person name="Lux T."/>
            <person name="Spannagl M."/>
            <person name="Mayer K.F.X."/>
            <person name="Baldrich P."/>
            <person name="Meyers B.C."/>
            <person name="Huo N."/>
            <person name="Gu Y.Q."/>
            <person name="Zhou H."/>
            <person name="Devos K.M."/>
            <person name="Bennetzen J.L."/>
            <person name="Unver T."/>
            <person name="Budak H."/>
            <person name="Gulick P.J."/>
            <person name="Galiba G."/>
            <person name="Kalapos B."/>
            <person name="Nelson D.R."/>
            <person name="Li P."/>
            <person name="You F.M."/>
            <person name="Luo M.C."/>
            <person name="Dvorak J."/>
        </authorList>
    </citation>
    <scope>NUCLEOTIDE SEQUENCE [LARGE SCALE GENOMIC DNA]</scope>
    <source>
        <strain evidence="2">cv. AL8/78</strain>
    </source>
</reference>
<dbReference type="Gramene" id="AET1Gv20242800.14">
    <property type="protein sequence ID" value="AET1Gv20242800.14"/>
    <property type="gene ID" value="AET1Gv20242800"/>
</dbReference>
<dbReference type="SUPFAM" id="SSF52058">
    <property type="entry name" value="L domain-like"/>
    <property type="match status" value="1"/>
</dbReference>
<organism evidence="2 3">
    <name type="scientific">Aegilops tauschii subsp. strangulata</name>
    <name type="common">Goatgrass</name>
    <dbReference type="NCBI Taxonomy" id="200361"/>
    <lineage>
        <taxon>Eukaryota</taxon>
        <taxon>Viridiplantae</taxon>
        <taxon>Streptophyta</taxon>
        <taxon>Embryophyta</taxon>
        <taxon>Tracheophyta</taxon>
        <taxon>Spermatophyta</taxon>
        <taxon>Magnoliopsida</taxon>
        <taxon>Liliopsida</taxon>
        <taxon>Poales</taxon>
        <taxon>Poaceae</taxon>
        <taxon>BOP clade</taxon>
        <taxon>Pooideae</taxon>
        <taxon>Triticodae</taxon>
        <taxon>Triticeae</taxon>
        <taxon>Triticinae</taxon>
        <taxon>Aegilops</taxon>
    </lineage>
</organism>
<dbReference type="Proteomes" id="UP000015105">
    <property type="component" value="Chromosome 1D"/>
</dbReference>
<dbReference type="Gene3D" id="3.80.10.10">
    <property type="entry name" value="Ribonuclease Inhibitor"/>
    <property type="match status" value="1"/>
</dbReference>
<reference evidence="2" key="3">
    <citation type="journal article" date="2017" name="Nature">
        <title>Genome sequence of the progenitor of the wheat D genome Aegilops tauschii.</title>
        <authorList>
            <person name="Luo M.C."/>
            <person name="Gu Y.Q."/>
            <person name="Puiu D."/>
            <person name="Wang H."/>
            <person name="Twardziok S.O."/>
            <person name="Deal K.R."/>
            <person name="Huo N."/>
            <person name="Zhu T."/>
            <person name="Wang L."/>
            <person name="Wang Y."/>
            <person name="McGuire P.E."/>
            <person name="Liu S."/>
            <person name="Long H."/>
            <person name="Ramasamy R.K."/>
            <person name="Rodriguez J.C."/>
            <person name="Van S.L."/>
            <person name="Yuan L."/>
            <person name="Wang Z."/>
            <person name="Xia Z."/>
            <person name="Xiao L."/>
            <person name="Anderson O.D."/>
            <person name="Ouyang S."/>
            <person name="Liang Y."/>
            <person name="Zimin A.V."/>
            <person name="Pertea G."/>
            <person name="Qi P."/>
            <person name="Bennetzen J.L."/>
            <person name="Dai X."/>
            <person name="Dawson M.W."/>
            <person name="Muller H.G."/>
            <person name="Kugler K."/>
            <person name="Rivarola-Duarte L."/>
            <person name="Spannagl M."/>
            <person name="Mayer K.F.X."/>
            <person name="Lu F.H."/>
            <person name="Bevan M.W."/>
            <person name="Leroy P."/>
            <person name="Li P."/>
            <person name="You F.M."/>
            <person name="Sun Q."/>
            <person name="Liu Z."/>
            <person name="Lyons E."/>
            <person name="Wicker T."/>
            <person name="Salzberg S.L."/>
            <person name="Devos K.M."/>
            <person name="Dvorak J."/>
        </authorList>
    </citation>
    <scope>NUCLEOTIDE SEQUENCE [LARGE SCALE GENOMIC DNA]</scope>
    <source>
        <strain evidence="2">cv. AL8/78</strain>
    </source>
</reference>
<protein>
    <submittedName>
        <fullName evidence="2">Uncharacterized protein</fullName>
    </submittedName>
</protein>
<dbReference type="PANTHER" id="PTHR36766:SF70">
    <property type="entry name" value="DISEASE RESISTANCE PROTEIN RGA4"/>
    <property type="match status" value="1"/>
</dbReference>
<reference evidence="3" key="1">
    <citation type="journal article" date="2014" name="Science">
        <title>Ancient hybridizations among the ancestral genomes of bread wheat.</title>
        <authorList>
            <consortium name="International Wheat Genome Sequencing Consortium,"/>
            <person name="Marcussen T."/>
            <person name="Sandve S.R."/>
            <person name="Heier L."/>
            <person name="Spannagl M."/>
            <person name="Pfeifer M."/>
            <person name="Jakobsen K.S."/>
            <person name="Wulff B.B."/>
            <person name="Steuernagel B."/>
            <person name="Mayer K.F."/>
            <person name="Olsen O.A."/>
        </authorList>
    </citation>
    <scope>NUCLEOTIDE SEQUENCE [LARGE SCALE GENOMIC DNA]</scope>
    <source>
        <strain evidence="3">cv. AL8/78</strain>
    </source>
</reference>
<proteinExistence type="predicted"/>
<evidence type="ECO:0000313" key="2">
    <source>
        <dbReference type="EnsemblPlants" id="AET1Gv20242800.14"/>
    </source>
</evidence>